<dbReference type="AlphaFoldDB" id="A0A1Y2FPJ2"/>
<evidence type="ECO:0000313" key="2">
    <source>
        <dbReference type="EMBL" id="ORY85849.1"/>
    </source>
</evidence>
<dbReference type="Proteomes" id="UP000193920">
    <property type="component" value="Unassembled WGS sequence"/>
</dbReference>
<dbReference type="EMBL" id="MCOG01000003">
    <property type="protein sequence ID" value="ORY85849.1"/>
    <property type="molecule type" value="Genomic_DNA"/>
</dbReference>
<dbReference type="InterPro" id="IPR008476">
    <property type="entry name" value="PBDC1_metazoa/fungi"/>
</dbReference>
<dbReference type="OrthoDB" id="10248897at2759"/>
<protein>
    <submittedName>
        <fullName evidence="2">DUF757-domain-containing protein</fullName>
    </submittedName>
</protein>
<evidence type="ECO:0000259" key="1">
    <source>
        <dbReference type="Pfam" id="PF04669"/>
    </source>
</evidence>
<dbReference type="InterPro" id="IPR021148">
    <property type="entry name" value="Polysacc_synth_dom"/>
</dbReference>
<gene>
    <name evidence="2" type="ORF">LY90DRAFT_663330</name>
</gene>
<comment type="caution">
    <text evidence="2">The sequence shown here is derived from an EMBL/GenBank/DDBJ whole genome shotgun (WGS) entry which is preliminary data.</text>
</comment>
<proteinExistence type="predicted"/>
<feature type="domain" description="Polysaccharide biosynthesis" evidence="1">
    <location>
        <begin position="19"/>
        <end position="142"/>
    </location>
</feature>
<dbReference type="STRING" id="1754190.A0A1Y2FPJ2"/>
<name>A0A1Y2FPJ2_9FUNG</name>
<sequence>MATNLQNFDAENADNLPEIEKQWAVKATHHAETYWNLITAIPGSKLRLTPCDDEIYAAFLVTFPNFNIKNIDEDYFKSEKSKAKWREFHRGLENKVEDHNFGTLLRKRVDGEYGPDNGLFATRLQFYAIEIARNKQGLNDIHCKKN</sequence>
<reference evidence="2 3" key="1">
    <citation type="submission" date="2016-08" db="EMBL/GenBank/DDBJ databases">
        <title>A Parts List for Fungal Cellulosomes Revealed by Comparative Genomics.</title>
        <authorList>
            <consortium name="DOE Joint Genome Institute"/>
            <person name="Haitjema C.H."/>
            <person name="Gilmore S.P."/>
            <person name="Henske J.K."/>
            <person name="Solomon K.V."/>
            <person name="De Groot R."/>
            <person name="Kuo A."/>
            <person name="Mondo S.J."/>
            <person name="Salamov A.A."/>
            <person name="Labutti K."/>
            <person name="Zhao Z."/>
            <person name="Chiniquy J."/>
            <person name="Barry K."/>
            <person name="Brewer H.M."/>
            <person name="Purvine S.O."/>
            <person name="Wright A.T."/>
            <person name="Boxma B."/>
            <person name="Van Alen T."/>
            <person name="Hackstein J.H."/>
            <person name="Baker S.E."/>
            <person name="Grigoriev I.V."/>
            <person name="O'Malley M.A."/>
        </authorList>
    </citation>
    <scope>NUCLEOTIDE SEQUENCE [LARGE SCALE GENOMIC DNA]</scope>
    <source>
        <strain evidence="2 3">G1</strain>
    </source>
</reference>
<dbReference type="GO" id="GO:0005737">
    <property type="term" value="C:cytoplasm"/>
    <property type="evidence" value="ECO:0007669"/>
    <property type="project" value="TreeGrafter"/>
</dbReference>
<accession>A0A1Y2FPJ2</accession>
<dbReference type="Gene3D" id="1.10.3560.10">
    <property type="entry name" value="yst0336 like domain"/>
    <property type="match status" value="1"/>
</dbReference>
<evidence type="ECO:0000313" key="3">
    <source>
        <dbReference type="Proteomes" id="UP000193920"/>
    </source>
</evidence>
<dbReference type="PANTHER" id="PTHR13410:SF9">
    <property type="entry name" value="PROTEIN PBDC1"/>
    <property type="match status" value="1"/>
</dbReference>
<organism evidence="2 3">
    <name type="scientific">Neocallimastix californiae</name>
    <dbReference type="NCBI Taxonomy" id="1754190"/>
    <lineage>
        <taxon>Eukaryota</taxon>
        <taxon>Fungi</taxon>
        <taxon>Fungi incertae sedis</taxon>
        <taxon>Chytridiomycota</taxon>
        <taxon>Chytridiomycota incertae sedis</taxon>
        <taxon>Neocallimastigomycetes</taxon>
        <taxon>Neocallimastigales</taxon>
        <taxon>Neocallimastigaceae</taxon>
        <taxon>Neocallimastix</taxon>
    </lineage>
</organism>
<keyword evidence="3" id="KW-1185">Reference proteome</keyword>
<dbReference type="InterPro" id="IPR023139">
    <property type="entry name" value="PBDC1-like_dom_sf"/>
</dbReference>
<dbReference type="PANTHER" id="PTHR13410">
    <property type="entry name" value="PROTEIN PBDC1"/>
    <property type="match status" value="1"/>
</dbReference>
<dbReference type="Pfam" id="PF04669">
    <property type="entry name" value="PBDC1"/>
    <property type="match status" value="1"/>
</dbReference>